<dbReference type="KEGG" id="hra:EI982_01910"/>
<dbReference type="EMBL" id="CP034345">
    <property type="protein sequence ID" value="QGX93632.1"/>
    <property type="molecule type" value="Genomic_DNA"/>
</dbReference>
<proteinExistence type="inferred from homology"/>
<feature type="domain" description="NADH:ubiquinone oxidoreductase 30kDa subunit" evidence="10">
    <location>
        <begin position="40"/>
        <end position="155"/>
    </location>
</feature>
<keyword evidence="12" id="KW-0560">Oxidoreductase</keyword>
<dbReference type="SUPFAM" id="SSF143243">
    <property type="entry name" value="Nqo5-like"/>
    <property type="match status" value="1"/>
</dbReference>
<keyword evidence="7" id="KW-0511">Multifunctional enzyme</keyword>
<evidence type="ECO:0000256" key="7">
    <source>
        <dbReference type="ARBA" id="ARBA00023268"/>
    </source>
</evidence>
<dbReference type="PANTHER" id="PTHR11993:SF10">
    <property type="entry name" value="NADH DEHYDROGENASE [UBIQUINONE] IRON-SULFUR PROTEIN 2, MITOCHONDRIAL"/>
    <property type="match status" value="1"/>
</dbReference>
<evidence type="ECO:0000313" key="13">
    <source>
        <dbReference type="Proteomes" id="UP000428325"/>
    </source>
</evidence>
<dbReference type="InterPro" id="IPR001135">
    <property type="entry name" value="NADH_Q_OxRdtase_suD"/>
</dbReference>
<dbReference type="InterPro" id="IPR037232">
    <property type="entry name" value="NADH_quin_OxRdtase_su_C/D-like"/>
</dbReference>
<accession>A0A6B9F310</accession>
<dbReference type="InterPro" id="IPR001268">
    <property type="entry name" value="NADH_UbQ_OxRdtase_30kDa_su"/>
</dbReference>
<evidence type="ECO:0000256" key="3">
    <source>
        <dbReference type="ARBA" id="ARBA00022448"/>
    </source>
</evidence>
<comment type="catalytic activity">
    <reaction evidence="9">
        <text>a quinone + NADH + 5 H(+)(in) = a quinol + NAD(+) + 4 H(+)(out)</text>
        <dbReference type="Rhea" id="RHEA:57888"/>
        <dbReference type="ChEBI" id="CHEBI:15378"/>
        <dbReference type="ChEBI" id="CHEBI:24646"/>
        <dbReference type="ChEBI" id="CHEBI:57540"/>
        <dbReference type="ChEBI" id="CHEBI:57945"/>
        <dbReference type="ChEBI" id="CHEBI:132124"/>
    </reaction>
</comment>
<evidence type="ECO:0000313" key="12">
    <source>
        <dbReference type="EMBL" id="QGX93632.1"/>
    </source>
</evidence>
<dbReference type="InterPro" id="IPR029014">
    <property type="entry name" value="NiFe-Hase_large"/>
</dbReference>
<dbReference type="GO" id="GO:0005886">
    <property type="term" value="C:plasma membrane"/>
    <property type="evidence" value="ECO:0007669"/>
    <property type="project" value="UniProtKB-SubCell"/>
</dbReference>
<dbReference type="GO" id="GO:0048038">
    <property type="term" value="F:quinone binding"/>
    <property type="evidence" value="ECO:0007669"/>
    <property type="project" value="InterPro"/>
</dbReference>
<dbReference type="GO" id="GO:0008137">
    <property type="term" value="F:NADH dehydrogenase (ubiquinone) activity"/>
    <property type="evidence" value="ECO:0007669"/>
    <property type="project" value="InterPro"/>
</dbReference>
<dbReference type="NCBIfam" id="NF004739">
    <property type="entry name" value="PRK06075.1"/>
    <property type="match status" value="1"/>
</dbReference>
<keyword evidence="5" id="KW-0520">NAD</keyword>
<evidence type="ECO:0000259" key="10">
    <source>
        <dbReference type="Pfam" id="PF00329"/>
    </source>
</evidence>
<evidence type="ECO:0000256" key="9">
    <source>
        <dbReference type="ARBA" id="ARBA00047712"/>
    </source>
</evidence>
<organism evidence="12 13">
    <name type="scientific">Haloplanus rallus</name>
    <dbReference type="NCBI Taxonomy" id="1816183"/>
    <lineage>
        <taxon>Archaea</taxon>
        <taxon>Methanobacteriati</taxon>
        <taxon>Methanobacteriota</taxon>
        <taxon>Stenosarchaea group</taxon>
        <taxon>Halobacteria</taxon>
        <taxon>Halobacteriales</taxon>
        <taxon>Haloferacaceae</taxon>
        <taxon>Haloplanus</taxon>
    </lineage>
</organism>
<keyword evidence="13" id="KW-1185">Reference proteome</keyword>
<dbReference type="AlphaFoldDB" id="A0A6B9F310"/>
<dbReference type="RefSeq" id="WP_157687873.1">
    <property type="nucleotide sequence ID" value="NZ_CP034345.1"/>
</dbReference>
<comment type="similarity">
    <text evidence="2">In the C-terminal section; belongs to the complex I 49 kDa subunit family.</text>
</comment>
<dbReference type="Pfam" id="PF00329">
    <property type="entry name" value="Complex1_30kDa"/>
    <property type="match status" value="1"/>
</dbReference>
<gene>
    <name evidence="12" type="ORF">EI982_01910</name>
</gene>
<dbReference type="PROSITE" id="PS00542">
    <property type="entry name" value="COMPLEX1_30K"/>
    <property type="match status" value="1"/>
</dbReference>
<sequence>MTARNPEPRLESSATDESLADLLSPYTVGRDTHLNAPAFVVRPDEVRAALSTLRGAAGFDHCSCVTAQEYENRYETIYHLRKYDDPTDEVSVVVPAPKSSPVSESGSSVYETANWHEREAYDLVGIEYDDHPDLRRILLPETWQGHPLSRDYDRNRPQVVRYDENANPVGDDDQRGETMFLNIGPHHPATHGVLHLETVLDGEQVVDVDPDIGYIHRCEEQMAQSGTYRYQIMPYPDRWDWGGGGLLNEWAYARTAEDLADIDVPEYAQVIRTMSAELSRILSHLLAVGTYALDVVGDFTATFMYAINDRESVQNILEELTGQRLMFNYFRLGGVAWDLPEPRVEFVEQVRAFLDDLPTRLEEYHDLLTANEILQIRTVDTGVLPPAVAKQYGCTGPVARGSGIDYDLRRDDPYGYYDELDWDVAVEDGRDNYARLLVRLREIEESAKIIEQCVDRLEDWPEDERRVQSNVPRTIRPDDDAEIYRAVEAAKGELGVYIRADGTEKPARFKIRGPSFSNLQALPEMSNGEYVPDLIATLGSLDTIMGEVDR</sequence>
<evidence type="ECO:0000259" key="11">
    <source>
        <dbReference type="Pfam" id="PF00346"/>
    </source>
</evidence>
<dbReference type="InterPro" id="IPR020396">
    <property type="entry name" value="NADH_UbQ_OxRdtase_CS"/>
</dbReference>
<evidence type="ECO:0000256" key="2">
    <source>
        <dbReference type="ARBA" id="ARBA00010019"/>
    </source>
</evidence>
<comment type="subcellular location">
    <subcellularLocation>
        <location evidence="1">Cell membrane</location>
        <topology evidence="1">Peripheral membrane protein</topology>
    </subcellularLocation>
</comment>
<dbReference type="Pfam" id="PF00346">
    <property type="entry name" value="Complex1_49kDa"/>
    <property type="match status" value="1"/>
</dbReference>
<keyword evidence="6" id="KW-0472">Membrane</keyword>
<dbReference type="PANTHER" id="PTHR11993">
    <property type="entry name" value="NADH-UBIQUINONE OXIDOREDUCTASE 49 KDA SUBUNIT"/>
    <property type="match status" value="1"/>
</dbReference>
<evidence type="ECO:0000256" key="5">
    <source>
        <dbReference type="ARBA" id="ARBA00023027"/>
    </source>
</evidence>
<dbReference type="SUPFAM" id="SSF56762">
    <property type="entry name" value="HydB/Nqo4-like"/>
    <property type="match status" value="1"/>
</dbReference>
<evidence type="ECO:0000256" key="1">
    <source>
        <dbReference type="ARBA" id="ARBA00004202"/>
    </source>
</evidence>
<dbReference type="InterPro" id="IPR022885">
    <property type="entry name" value="NDH1_su_D/H"/>
</dbReference>
<evidence type="ECO:0000256" key="4">
    <source>
        <dbReference type="ARBA" id="ARBA00022475"/>
    </source>
</evidence>
<dbReference type="Proteomes" id="UP000428325">
    <property type="component" value="Chromosome"/>
</dbReference>
<keyword evidence="3" id="KW-0813">Transport</keyword>
<dbReference type="HAMAP" id="MF_01358">
    <property type="entry name" value="NDH1_NuoD"/>
    <property type="match status" value="1"/>
</dbReference>
<dbReference type="GO" id="GO:0051287">
    <property type="term" value="F:NAD binding"/>
    <property type="evidence" value="ECO:0007669"/>
    <property type="project" value="InterPro"/>
</dbReference>
<dbReference type="Gene3D" id="1.10.645.10">
    <property type="entry name" value="Cytochrome-c3 Hydrogenase, chain B"/>
    <property type="match status" value="1"/>
</dbReference>
<evidence type="ECO:0000256" key="6">
    <source>
        <dbReference type="ARBA" id="ARBA00023136"/>
    </source>
</evidence>
<dbReference type="GeneID" id="43368258"/>
<dbReference type="Gene3D" id="3.30.460.80">
    <property type="entry name" value="NADH:ubiquinone oxidoreductase, 30kDa subunit"/>
    <property type="match status" value="1"/>
</dbReference>
<evidence type="ECO:0000256" key="8">
    <source>
        <dbReference type="ARBA" id="ARBA00038617"/>
    </source>
</evidence>
<keyword evidence="4" id="KW-1003">Cell membrane</keyword>
<protein>
    <submittedName>
        <fullName evidence="12">NADH-quinone oxidoreductase subunit D</fullName>
        <ecNumber evidence="12">1.6.5.11</ecNumber>
    </submittedName>
</protein>
<name>A0A6B9F310_9EURY</name>
<dbReference type="OrthoDB" id="43567at2157"/>
<comment type="subunit">
    <text evidence="8">NDH-1 is composed of 13 different subunits. Subunits NuoB, CD, E, F, and G constitute the peripheral sector of the complex.</text>
</comment>
<dbReference type="EC" id="1.6.5.11" evidence="12"/>
<feature type="domain" description="NADH-quinone oxidoreductase subunit D" evidence="11">
    <location>
        <begin position="300"/>
        <end position="550"/>
    </location>
</feature>
<dbReference type="GO" id="GO:0016651">
    <property type="term" value="F:oxidoreductase activity, acting on NAD(P)H"/>
    <property type="evidence" value="ECO:0007669"/>
    <property type="project" value="InterPro"/>
</dbReference>
<reference evidence="12 13" key="1">
    <citation type="submission" date="2018-12" db="EMBL/GenBank/DDBJ databases">
        <title>Complete genome sequence of Haloplanus rallus MBLA0036.</title>
        <authorList>
            <person name="Nam Y.-d."/>
            <person name="Kang J."/>
            <person name="Chung W.-H."/>
            <person name="Park Y.S."/>
        </authorList>
    </citation>
    <scope>NUCLEOTIDE SEQUENCE [LARGE SCALE GENOMIC DNA]</scope>
    <source>
        <strain evidence="12 13">MBLA0036</strain>
    </source>
</reference>